<organism evidence="1 2">
    <name type="scientific">Byssothecium circinans</name>
    <dbReference type="NCBI Taxonomy" id="147558"/>
    <lineage>
        <taxon>Eukaryota</taxon>
        <taxon>Fungi</taxon>
        <taxon>Dikarya</taxon>
        <taxon>Ascomycota</taxon>
        <taxon>Pezizomycotina</taxon>
        <taxon>Dothideomycetes</taxon>
        <taxon>Pleosporomycetidae</taxon>
        <taxon>Pleosporales</taxon>
        <taxon>Massarineae</taxon>
        <taxon>Massarinaceae</taxon>
        <taxon>Byssothecium</taxon>
    </lineage>
</organism>
<dbReference type="Proteomes" id="UP000800035">
    <property type="component" value="Unassembled WGS sequence"/>
</dbReference>
<evidence type="ECO:0000313" key="1">
    <source>
        <dbReference type="EMBL" id="KAF1955113.1"/>
    </source>
</evidence>
<feature type="non-terminal residue" evidence="1">
    <location>
        <position position="137"/>
    </location>
</feature>
<dbReference type="PROSITE" id="PS51257">
    <property type="entry name" value="PROKAR_LIPOPROTEIN"/>
    <property type="match status" value="1"/>
</dbReference>
<name>A0A6A5TQB2_9PLEO</name>
<dbReference type="AlphaFoldDB" id="A0A6A5TQB2"/>
<sequence length="137" mass="15038">MLRSVDLRGAPELFVHWAGWLSCPLTPGSWVSPQAARPRLSKWSPSAFYAFRESRAASSFNQSPPFFVRKRSSEALISQDLISTTGRPLLFINKSIHHGPCCLLCNGQSKLLRVTSTEGLSAFRRGTGFVSSSNPGL</sequence>
<dbReference type="EMBL" id="ML976996">
    <property type="protein sequence ID" value="KAF1955113.1"/>
    <property type="molecule type" value="Genomic_DNA"/>
</dbReference>
<reference evidence="1" key="1">
    <citation type="journal article" date="2020" name="Stud. Mycol.">
        <title>101 Dothideomycetes genomes: a test case for predicting lifestyles and emergence of pathogens.</title>
        <authorList>
            <person name="Haridas S."/>
            <person name="Albert R."/>
            <person name="Binder M."/>
            <person name="Bloem J."/>
            <person name="Labutti K."/>
            <person name="Salamov A."/>
            <person name="Andreopoulos B."/>
            <person name="Baker S."/>
            <person name="Barry K."/>
            <person name="Bills G."/>
            <person name="Bluhm B."/>
            <person name="Cannon C."/>
            <person name="Castanera R."/>
            <person name="Culley D."/>
            <person name="Daum C."/>
            <person name="Ezra D."/>
            <person name="Gonzalez J."/>
            <person name="Henrissat B."/>
            <person name="Kuo A."/>
            <person name="Liang C."/>
            <person name="Lipzen A."/>
            <person name="Lutzoni F."/>
            <person name="Magnuson J."/>
            <person name="Mondo S."/>
            <person name="Nolan M."/>
            <person name="Ohm R."/>
            <person name="Pangilinan J."/>
            <person name="Park H.-J."/>
            <person name="Ramirez L."/>
            <person name="Alfaro M."/>
            <person name="Sun H."/>
            <person name="Tritt A."/>
            <person name="Yoshinaga Y."/>
            <person name="Zwiers L.-H."/>
            <person name="Turgeon B."/>
            <person name="Goodwin S."/>
            <person name="Spatafora J."/>
            <person name="Crous P."/>
            <person name="Grigoriev I."/>
        </authorList>
    </citation>
    <scope>NUCLEOTIDE SEQUENCE</scope>
    <source>
        <strain evidence="1">CBS 675.92</strain>
    </source>
</reference>
<evidence type="ECO:0000313" key="2">
    <source>
        <dbReference type="Proteomes" id="UP000800035"/>
    </source>
</evidence>
<proteinExistence type="predicted"/>
<protein>
    <submittedName>
        <fullName evidence="1">Uncharacterized protein</fullName>
    </submittedName>
</protein>
<accession>A0A6A5TQB2</accession>
<keyword evidence="2" id="KW-1185">Reference proteome</keyword>
<gene>
    <name evidence="1" type="ORF">CC80DRAFT_493439</name>
</gene>